<evidence type="ECO:0000256" key="15">
    <source>
        <dbReference type="ARBA" id="ARBA00022908"/>
    </source>
</evidence>
<evidence type="ECO:0000256" key="17">
    <source>
        <dbReference type="ARBA" id="ARBA00022932"/>
    </source>
</evidence>
<protein>
    <recommendedName>
        <fullName evidence="24">Integrase catalytic domain-containing protein</fullName>
    </recommendedName>
</protein>
<evidence type="ECO:0000256" key="4">
    <source>
        <dbReference type="ARBA" id="ARBA00022670"/>
    </source>
</evidence>
<dbReference type="Pfam" id="PF22936">
    <property type="entry name" value="Pol_BBD"/>
    <property type="match status" value="1"/>
</dbReference>
<evidence type="ECO:0000256" key="8">
    <source>
        <dbReference type="ARBA" id="ARBA00022741"/>
    </source>
</evidence>
<evidence type="ECO:0000256" key="1">
    <source>
        <dbReference type="ARBA" id="ARBA00002180"/>
    </source>
</evidence>
<dbReference type="InterPro" id="IPR039537">
    <property type="entry name" value="Retrotran_Ty1/copia-like"/>
</dbReference>
<evidence type="ECO:0000313" key="26">
    <source>
        <dbReference type="Proteomes" id="UP000765509"/>
    </source>
</evidence>
<evidence type="ECO:0000256" key="20">
    <source>
        <dbReference type="ARBA" id="ARBA00023268"/>
    </source>
</evidence>
<keyword evidence="3" id="KW-1188">Viral release from host cell</keyword>
<evidence type="ECO:0000256" key="21">
    <source>
        <dbReference type="ARBA" id="ARBA00048173"/>
    </source>
</evidence>
<keyword evidence="10" id="KW-0255">Endonuclease</keyword>
<evidence type="ECO:0000256" key="23">
    <source>
        <dbReference type="SAM" id="MobiDB-lite"/>
    </source>
</evidence>
<evidence type="ECO:0000256" key="7">
    <source>
        <dbReference type="ARBA" id="ARBA00022723"/>
    </source>
</evidence>
<dbReference type="Pfam" id="PF14223">
    <property type="entry name" value="Retrotran_gag_2"/>
    <property type="match status" value="1"/>
</dbReference>
<dbReference type="InterPro" id="IPR036397">
    <property type="entry name" value="RNaseH_sf"/>
</dbReference>
<comment type="function">
    <text evidence="1">The aspartyl protease (PR) mediates the proteolytic cleavages of the Gag and Gag-Pol polyproteins after assembly of the VLP.</text>
</comment>
<dbReference type="SUPFAM" id="SSF53098">
    <property type="entry name" value="Ribonuclease H-like"/>
    <property type="match status" value="1"/>
</dbReference>
<comment type="caution">
    <text evidence="25">The sequence shown here is derived from an EMBL/GenBank/DDBJ whole genome shotgun (WGS) entry which is preliminary data.</text>
</comment>
<evidence type="ECO:0000256" key="16">
    <source>
        <dbReference type="ARBA" id="ARBA00022918"/>
    </source>
</evidence>
<dbReference type="Proteomes" id="UP000765509">
    <property type="component" value="Unassembled WGS sequence"/>
</dbReference>
<comment type="catalytic activity">
    <reaction evidence="21">
        <text>DNA(n) + a 2'-deoxyribonucleoside 5'-triphosphate = DNA(n+1) + diphosphate</text>
        <dbReference type="Rhea" id="RHEA:22508"/>
        <dbReference type="Rhea" id="RHEA-COMP:17339"/>
        <dbReference type="Rhea" id="RHEA-COMP:17340"/>
        <dbReference type="ChEBI" id="CHEBI:33019"/>
        <dbReference type="ChEBI" id="CHEBI:61560"/>
        <dbReference type="ChEBI" id="CHEBI:173112"/>
        <dbReference type="EC" id="2.7.7.49"/>
    </reaction>
</comment>
<keyword evidence="8" id="KW-0547">Nucleotide-binding</keyword>
<reference evidence="25" key="1">
    <citation type="submission" date="2021-03" db="EMBL/GenBank/DDBJ databases">
        <title>Draft genome sequence of rust myrtle Austropuccinia psidii MF-1, a brazilian biotype.</title>
        <authorList>
            <person name="Quecine M.C."/>
            <person name="Pachon D.M.R."/>
            <person name="Bonatelli M.L."/>
            <person name="Correr F.H."/>
            <person name="Franceschini L.M."/>
            <person name="Leite T.F."/>
            <person name="Margarido G.R.A."/>
            <person name="Almeida C.A."/>
            <person name="Ferrarezi J.A."/>
            <person name="Labate C.A."/>
        </authorList>
    </citation>
    <scope>NUCLEOTIDE SEQUENCE</scope>
    <source>
        <strain evidence="25">MF-1</strain>
    </source>
</reference>
<keyword evidence="4" id="KW-0645">Protease</keyword>
<proteinExistence type="predicted"/>
<dbReference type="GO" id="GO:0003723">
    <property type="term" value="F:RNA binding"/>
    <property type="evidence" value="ECO:0007669"/>
    <property type="project" value="UniProtKB-KW"/>
</dbReference>
<keyword evidence="17" id="KW-0808">Transferase</keyword>
<evidence type="ECO:0000256" key="13">
    <source>
        <dbReference type="ARBA" id="ARBA00022842"/>
    </source>
</evidence>
<feature type="non-terminal residue" evidence="25">
    <location>
        <position position="1"/>
    </location>
</feature>
<keyword evidence="9" id="KW-0064">Aspartyl protease</keyword>
<keyword evidence="16" id="KW-0695">RNA-directed DNA polymerase</keyword>
<dbReference type="PROSITE" id="PS50994">
    <property type="entry name" value="INTEGRASE"/>
    <property type="match status" value="1"/>
</dbReference>
<evidence type="ECO:0000256" key="11">
    <source>
        <dbReference type="ARBA" id="ARBA00022801"/>
    </source>
</evidence>
<evidence type="ECO:0000256" key="19">
    <source>
        <dbReference type="ARBA" id="ARBA00023172"/>
    </source>
</evidence>
<keyword evidence="14" id="KW-0694">RNA-binding</keyword>
<evidence type="ECO:0000256" key="9">
    <source>
        <dbReference type="ARBA" id="ARBA00022750"/>
    </source>
</evidence>
<keyword evidence="11" id="KW-0378">Hydrolase</keyword>
<keyword evidence="20" id="KW-0511">Multifunctional enzyme</keyword>
<keyword evidence="15" id="KW-0229">DNA integration</keyword>
<dbReference type="Pfam" id="PF07727">
    <property type="entry name" value="RVT_2"/>
    <property type="match status" value="1"/>
</dbReference>
<evidence type="ECO:0000256" key="10">
    <source>
        <dbReference type="ARBA" id="ARBA00022759"/>
    </source>
</evidence>
<dbReference type="CDD" id="cd09272">
    <property type="entry name" value="RNase_HI_RT_Ty1"/>
    <property type="match status" value="1"/>
</dbReference>
<evidence type="ECO:0000256" key="2">
    <source>
        <dbReference type="ARBA" id="ARBA00022578"/>
    </source>
</evidence>
<dbReference type="PANTHER" id="PTHR42648:SF11">
    <property type="entry name" value="TRANSPOSON TY4-P GAG-POL POLYPROTEIN"/>
    <property type="match status" value="1"/>
</dbReference>
<keyword evidence="5" id="KW-0548">Nucleotidyltransferase</keyword>
<feature type="region of interest" description="Disordered" evidence="23">
    <location>
        <begin position="740"/>
        <end position="784"/>
    </location>
</feature>
<dbReference type="GO" id="GO:0015074">
    <property type="term" value="P:DNA integration"/>
    <property type="evidence" value="ECO:0007669"/>
    <property type="project" value="UniProtKB-KW"/>
</dbReference>
<dbReference type="SUPFAM" id="SSF56672">
    <property type="entry name" value="DNA/RNA polymerases"/>
    <property type="match status" value="1"/>
</dbReference>
<keyword evidence="7" id="KW-0479">Metal-binding</keyword>
<name>A0A9Q3IH54_9BASI</name>
<keyword evidence="17" id="KW-0239">DNA-directed DNA polymerase</keyword>
<evidence type="ECO:0000256" key="6">
    <source>
        <dbReference type="ARBA" id="ARBA00022722"/>
    </source>
</evidence>
<feature type="domain" description="Integrase catalytic" evidence="24">
    <location>
        <begin position="478"/>
        <end position="644"/>
    </location>
</feature>
<dbReference type="GO" id="GO:0003964">
    <property type="term" value="F:RNA-directed DNA polymerase activity"/>
    <property type="evidence" value="ECO:0007669"/>
    <property type="project" value="UniProtKB-KW"/>
</dbReference>
<evidence type="ECO:0000256" key="5">
    <source>
        <dbReference type="ARBA" id="ARBA00022695"/>
    </source>
</evidence>
<gene>
    <name evidence="25" type="ORF">O181_081118</name>
</gene>
<sequence length="1376" mass="154261">LFVVHRLDLQSRALIDLNKQRWIIKLAMNFESNAEVNSIPILNNSSYGEWVARITILLRSKDLLDVCEKPMPSDLSTTATNKWNKSSFDAISIITCRVNNQVFIEVVKQFSTNAHLLWKKLEEQYASKKAINRGQVWMQWRKFAYNGDLQNYIDNSRMLMMALKTVNITIPNECHSFSLLGKLAGDPKMHSYVEVLTLNEDLIKDPELVLAKLQEFHDNSSSQEKCSSTPASALISEPAHPYKITYFCSNGKHNPMCTTHSKEQCYAENPHLRPPRRNNKRKNQASAHLSTAQALITGNQDFIQPQELIIDCGTTHHMFNSLKCFTSFSKTPEISVSTGDSASTLLSTGIGTVVILCGSQSLCLENSLFVPRLNCNLVSLLALSQKNIVIHRENENFSLKTNNFGIIRGKIINKLMRVEYSVPENHLTTTALNPWHERLGHPGNQAIRTMGLPVTNSTCSTCDLNKMHMLPFNKHFGEIIQPLDCVHLDLVGPVSPASNSGFRYFLTIVDQAISYKTICLLKLKSDAFEQFVIVKNHMESFHDRKLKTLVSDQGGEFVNDKFKKLAETDGFVHILSPAETPQHNGFSERANRTIIEKARCLLNRSNLPKKYWAEAVKTAAFLSNLIPTPSRNNISPYASWKGLPPRIKRLRVFGCRAVISIPRSQRSWKFGPVGAEGVLLGYENKNSAYRILRLSDLKVVISKHVKFEEDVFPQILGAGSTKEAWLVPYNGLIETEDIARDIPSSSPSSSNESQEDLPCHPSEGSSRMVDEVQEPPVAAEEVEDSDPISSSRIKVIGPRHPTLIVGDVNSSNILPYQRRPKTLLTSISKAPRTFNQAVKSLDKDSWLKAIDKELASMNHLDVWDVVNLCPDYKLVGTTWVFRIKKDHLNNVVEYKACLCAQGFTQTPGVDFDKTYAPTGRLNSLRCLIAHAASRGLHFHQIDVKSAFLNAPLAEIVYLSIPQGLNIDQRKSCLRLKKAIYGLKQAPLAWYQRLREWLLRIGFSSCILDPCVFFRSKSTLTWLYIHVDNITIFGEDVLTFKQEIAQEFDIKDIGCADLMLGIKVTHGIGSISLDQSHFTESLLDLYGLSQCKSVATPLEPHVHLHPATTEELAKFQSLGVNYRSAIGSINYLSTATRPDLSHAVSSLSQFLENPGINHWNGFLHVLRYLRGTQGLGLVYTQGDHCGIVGYSDADWGNCRSTRRSVTGFLAQFGGNLILWKTRKQPSVSISTAEAEYKALCDLVSELLWLRQWCNECGLLIDNSAIPIYEDNQSCINTANGDCNLNNRRMKHVDIQLHFSKEAIKSSFVCLVYTPTSSMLADFLTKSVSRPVLSRSLCSLRVVGLGVRGDVENHDQNQFDQQDVTPSPTDATPPLLKN</sequence>
<evidence type="ECO:0000256" key="12">
    <source>
        <dbReference type="ARBA" id="ARBA00022840"/>
    </source>
</evidence>
<keyword evidence="12" id="KW-0067">ATP-binding</keyword>
<dbReference type="GO" id="GO:0006310">
    <property type="term" value="P:DNA recombination"/>
    <property type="evidence" value="ECO:0007669"/>
    <property type="project" value="UniProtKB-KW"/>
</dbReference>
<dbReference type="GO" id="GO:0005524">
    <property type="term" value="F:ATP binding"/>
    <property type="evidence" value="ECO:0007669"/>
    <property type="project" value="UniProtKB-KW"/>
</dbReference>
<keyword evidence="6" id="KW-0540">Nuclease</keyword>
<dbReference type="InterPro" id="IPR054722">
    <property type="entry name" value="PolX-like_BBD"/>
</dbReference>
<dbReference type="GO" id="GO:0005634">
    <property type="term" value="C:nucleus"/>
    <property type="evidence" value="ECO:0007669"/>
    <property type="project" value="UniProtKB-ARBA"/>
</dbReference>
<dbReference type="InterPro" id="IPR057670">
    <property type="entry name" value="SH3_retrovirus"/>
</dbReference>
<dbReference type="InterPro" id="IPR001584">
    <property type="entry name" value="Integrase_cat-core"/>
</dbReference>
<comment type="catalytic activity">
    <reaction evidence="22">
        <text>DNA(n) + a 2'-deoxyribonucleoside 5'-triphosphate = DNA(n+1) + diphosphate</text>
        <dbReference type="Rhea" id="RHEA:22508"/>
        <dbReference type="Rhea" id="RHEA-COMP:17339"/>
        <dbReference type="Rhea" id="RHEA-COMP:17340"/>
        <dbReference type="ChEBI" id="CHEBI:33019"/>
        <dbReference type="ChEBI" id="CHEBI:61560"/>
        <dbReference type="ChEBI" id="CHEBI:173112"/>
        <dbReference type="EC" id="2.7.7.7"/>
    </reaction>
</comment>
<accession>A0A9Q3IH54</accession>
<feature type="compositionally biased region" description="Polar residues" evidence="23">
    <location>
        <begin position="1356"/>
        <end position="1368"/>
    </location>
</feature>
<evidence type="ECO:0000313" key="25">
    <source>
        <dbReference type="EMBL" id="MBW0541403.1"/>
    </source>
</evidence>
<dbReference type="GO" id="GO:0032196">
    <property type="term" value="P:transposition"/>
    <property type="evidence" value="ECO:0007669"/>
    <property type="project" value="UniProtKB-KW"/>
</dbReference>
<dbReference type="GO" id="GO:0004519">
    <property type="term" value="F:endonuclease activity"/>
    <property type="evidence" value="ECO:0007669"/>
    <property type="project" value="UniProtKB-KW"/>
</dbReference>
<evidence type="ECO:0000256" key="3">
    <source>
        <dbReference type="ARBA" id="ARBA00022612"/>
    </source>
</evidence>
<keyword evidence="13" id="KW-0460">Magnesium</keyword>
<evidence type="ECO:0000256" key="22">
    <source>
        <dbReference type="ARBA" id="ARBA00049244"/>
    </source>
</evidence>
<dbReference type="InterPro" id="IPR043502">
    <property type="entry name" value="DNA/RNA_pol_sf"/>
</dbReference>
<dbReference type="GO" id="GO:0046872">
    <property type="term" value="F:metal ion binding"/>
    <property type="evidence" value="ECO:0007669"/>
    <property type="project" value="UniProtKB-KW"/>
</dbReference>
<dbReference type="GO" id="GO:0004190">
    <property type="term" value="F:aspartic-type endopeptidase activity"/>
    <property type="evidence" value="ECO:0007669"/>
    <property type="project" value="UniProtKB-KW"/>
</dbReference>
<organism evidence="25 26">
    <name type="scientific">Austropuccinia psidii MF-1</name>
    <dbReference type="NCBI Taxonomy" id="1389203"/>
    <lineage>
        <taxon>Eukaryota</taxon>
        <taxon>Fungi</taxon>
        <taxon>Dikarya</taxon>
        <taxon>Basidiomycota</taxon>
        <taxon>Pucciniomycotina</taxon>
        <taxon>Pucciniomycetes</taxon>
        <taxon>Pucciniales</taxon>
        <taxon>Sphaerophragmiaceae</taxon>
        <taxon>Austropuccinia</taxon>
    </lineage>
</organism>
<evidence type="ECO:0000259" key="24">
    <source>
        <dbReference type="PROSITE" id="PS50994"/>
    </source>
</evidence>
<evidence type="ECO:0000256" key="14">
    <source>
        <dbReference type="ARBA" id="ARBA00022884"/>
    </source>
</evidence>
<dbReference type="GO" id="GO:0003887">
    <property type="term" value="F:DNA-directed DNA polymerase activity"/>
    <property type="evidence" value="ECO:0007669"/>
    <property type="project" value="UniProtKB-KW"/>
</dbReference>
<dbReference type="Gene3D" id="3.30.420.10">
    <property type="entry name" value="Ribonuclease H-like superfamily/Ribonuclease H"/>
    <property type="match status" value="1"/>
</dbReference>
<feature type="region of interest" description="Disordered" evidence="23">
    <location>
        <begin position="1353"/>
        <end position="1376"/>
    </location>
</feature>
<dbReference type="EMBL" id="AVOT02046058">
    <property type="protein sequence ID" value="MBW0541403.1"/>
    <property type="molecule type" value="Genomic_DNA"/>
</dbReference>
<dbReference type="GO" id="GO:0006508">
    <property type="term" value="P:proteolysis"/>
    <property type="evidence" value="ECO:0007669"/>
    <property type="project" value="UniProtKB-KW"/>
</dbReference>
<dbReference type="Pfam" id="PF25597">
    <property type="entry name" value="SH3_retrovirus"/>
    <property type="match status" value="1"/>
</dbReference>
<evidence type="ECO:0000256" key="18">
    <source>
        <dbReference type="ARBA" id="ARBA00023113"/>
    </source>
</evidence>
<dbReference type="PANTHER" id="PTHR42648">
    <property type="entry name" value="TRANSPOSASE, PUTATIVE-RELATED"/>
    <property type="match status" value="1"/>
</dbReference>
<keyword evidence="18" id="KW-0917">Virion maturation</keyword>
<keyword evidence="26" id="KW-1185">Reference proteome</keyword>
<keyword evidence="19" id="KW-0233">DNA recombination</keyword>
<dbReference type="InterPro" id="IPR013103">
    <property type="entry name" value="RVT_2"/>
</dbReference>
<keyword evidence="2" id="KW-0815">Transposition</keyword>
<dbReference type="InterPro" id="IPR012337">
    <property type="entry name" value="RNaseH-like_sf"/>
</dbReference>